<dbReference type="RefSeq" id="WP_011517568.1">
    <property type="nucleotide sequence ID" value="NZ_CP026544.1"/>
</dbReference>
<dbReference type="Pfam" id="PF08534">
    <property type="entry name" value="Redoxin"/>
    <property type="match status" value="1"/>
</dbReference>
<evidence type="ECO:0000256" key="5">
    <source>
        <dbReference type="ARBA" id="ARBA00023284"/>
    </source>
</evidence>
<dbReference type="InterPro" id="IPR013766">
    <property type="entry name" value="Thioredoxin_domain"/>
</dbReference>
<dbReference type="CDD" id="cd03014">
    <property type="entry name" value="PRX_Atyp2cys"/>
    <property type="match status" value="1"/>
</dbReference>
<keyword evidence="3 6" id="KW-0560">Oxidoreductase</keyword>
<gene>
    <name evidence="6" type="primary">tpx</name>
    <name evidence="7" type="ORF">DDF84_015545</name>
</gene>
<comment type="catalytic activity">
    <reaction evidence="6">
        <text>a hydroperoxide + [thioredoxin]-dithiol = an alcohol + [thioredoxin]-disulfide + H2O</text>
        <dbReference type="Rhea" id="RHEA:62620"/>
        <dbReference type="Rhea" id="RHEA-COMP:10698"/>
        <dbReference type="Rhea" id="RHEA-COMP:10700"/>
        <dbReference type="ChEBI" id="CHEBI:15377"/>
        <dbReference type="ChEBI" id="CHEBI:29950"/>
        <dbReference type="ChEBI" id="CHEBI:30879"/>
        <dbReference type="ChEBI" id="CHEBI:35924"/>
        <dbReference type="ChEBI" id="CHEBI:50058"/>
        <dbReference type="EC" id="1.11.1.24"/>
    </reaction>
</comment>
<sequence length="166" mass="17392">MSNVTLGGNAIEVGGKFPHSGDKAPAFSLVGKDLKDVSLADFAGKRKVLNIVPSLDTPVCQASARKFNEAAGNLNNTVVLTISADLPFAMGRFCTTEGLANVVTLSTMRGAEFKNAYGVDIKTGPLAGVCARAVVVVDENDTVKYSELVSEIKQEPNYDAALAALK</sequence>
<dbReference type="InterPro" id="IPR002065">
    <property type="entry name" value="TPX"/>
</dbReference>
<dbReference type="InterPro" id="IPR036249">
    <property type="entry name" value="Thioredoxin-like_sf"/>
</dbReference>
<protein>
    <recommendedName>
        <fullName evidence="6">Thiol peroxidase</fullName>
        <shortName evidence="6">Tpx</shortName>
        <ecNumber evidence="6">1.11.1.24</ecNumber>
    </recommendedName>
    <alternativeName>
        <fullName evidence="6">Peroxiredoxin tpx</fullName>
        <shortName evidence="6">Prx</shortName>
    </alternativeName>
    <alternativeName>
        <fullName evidence="6">Thioredoxin peroxidase</fullName>
    </alternativeName>
    <alternativeName>
        <fullName evidence="6">Thioredoxin-dependent peroxiredoxin</fullName>
    </alternativeName>
</protein>
<comment type="subunit">
    <text evidence="6">Homodimer.</text>
</comment>
<dbReference type="SUPFAM" id="SSF52833">
    <property type="entry name" value="Thioredoxin-like"/>
    <property type="match status" value="1"/>
</dbReference>
<reference evidence="7 8" key="1">
    <citation type="submission" date="2019-03" db="EMBL/GenBank/DDBJ databases">
        <title>Comparative insights into the high quality Complete genome sequence of highly metal resistant Cupriavidus metallidurans strain BS1 isolated from a gold-copper mine.</title>
        <authorList>
            <person name="Mazhar H.S."/>
            <person name="Rensing C."/>
        </authorList>
    </citation>
    <scope>NUCLEOTIDE SEQUENCE [LARGE SCALE GENOMIC DNA]</scope>
    <source>
        <strain evidence="7 8">BS1</strain>
    </source>
</reference>
<evidence type="ECO:0000313" key="7">
    <source>
        <dbReference type="EMBL" id="QBP11071.1"/>
    </source>
</evidence>
<evidence type="ECO:0000256" key="1">
    <source>
        <dbReference type="ARBA" id="ARBA00022559"/>
    </source>
</evidence>
<dbReference type="AlphaFoldDB" id="A0A132HEC5"/>
<proteinExistence type="inferred from homology"/>
<dbReference type="Proteomes" id="UP000253772">
    <property type="component" value="Chromosome c1"/>
</dbReference>
<dbReference type="InterPro" id="IPR018219">
    <property type="entry name" value="Tpx_CS"/>
</dbReference>
<feature type="disulfide bond" description="Redox-active" evidence="6">
    <location>
        <begin position="60"/>
        <end position="94"/>
    </location>
</feature>
<comment type="function">
    <text evidence="6">Thiol-specific peroxidase that catalyzes the reduction of hydrogen peroxide and organic hydroperoxides to water and alcohols, respectively. Plays a role in cell protection against oxidative stress by detoxifying peroxides.</text>
</comment>
<dbReference type="InterPro" id="IPR050455">
    <property type="entry name" value="Tpx_Peroxidase_subfamily"/>
</dbReference>
<evidence type="ECO:0000256" key="3">
    <source>
        <dbReference type="ARBA" id="ARBA00023002"/>
    </source>
</evidence>
<dbReference type="PROSITE" id="PS51352">
    <property type="entry name" value="THIOREDOXIN_2"/>
    <property type="match status" value="1"/>
</dbReference>
<dbReference type="EC" id="1.11.1.24" evidence="6"/>
<dbReference type="PANTHER" id="PTHR43110">
    <property type="entry name" value="THIOL PEROXIDASE"/>
    <property type="match status" value="1"/>
</dbReference>
<evidence type="ECO:0000256" key="2">
    <source>
        <dbReference type="ARBA" id="ARBA00022862"/>
    </source>
</evidence>
<dbReference type="EMBL" id="CP037900">
    <property type="protein sequence ID" value="QBP11071.1"/>
    <property type="molecule type" value="Genomic_DNA"/>
</dbReference>
<dbReference type="InterPro" id="IPR013740">
    <property type="entry name" value="Redoxin"/>
</dbReference>
<dbReference type="OrthoDB" id="9781543at2"/>
<comment type="miscellaneous">
    <text evidence="6">The active site is a conserved redox-active cysteine residue, the peroxidatic cysteine (C(P)), which makes the nucleophilic attack on the peroxide substrate. The peroxide oxidizes the C(P)-SH to cysteine sulfenic acid (C(P)-SOH), which then reacts with another cysteine residue, the resolving cysteine (C(R)), to form a disulfide bridge. The disulfide is subsequently reduced by an appropriate electron donor to complete the catalytic cycle. In this atypical 2-Cys peroxiredoxin, C(R) is present in the same subunit to form an intramolecular disulfide. The disulfide is subsequently reduced by thioredoxin.</text>
</comment>
<dbReference type="PROSITE" id="PS01265">
    <property type="entry name" value="TPX"/>
    <property type="match status" value="1"/>
</dbReference>
<keyword evidence="5 6" id="KW-0676">Redox-active center</keyword>
<dbReference type="Gene3D" id="3.40.30.10">
    <property type="entry name" value="Glutaredoxin"/>
    <property type="match status" value="1"/>
</dbReference>
<dbReference type="GO" id="GO:0008379">
    <property type="term" value="F:thioredoxin peroxidase activity"/>
    <property type="evidence" value="ECO:0007669"/>
    <property type="project" value="UniProtKB-UniRule"/>
</dbReference>
<evidence type="ECO:0000256" key="6">
    <source>
        <dbReference type="HAMAP-Rule" id="MF_00269"/>
    </source>
</evidence>
<feature type="active site" description="Cysteine sulfenic acid (-SOH) intermediate" evidence="6">
    <location>
        <position position="60"/>
    </location>
</feature>
<keyword evidence="1 6" id="KW-0575">Peroxidase</keyword>
<name>A0A132HEC5_9BURK</name>
<dbReference type="OMA" id="ITQEPNY"/>
<accession>A0A132HEC5</accession>
<keyword evidence="4 6" id="KW-1015">Disulfide bond</keyword>
<evidence type="ECO:0000256" key="4">
    <source>
        <dbReference type="ARBA" id="ARBA00023157"/>
    </source>
</evidence>
<keyword evidence="2 6" id="KW-0049">Antioxidant</keyword>
<dbReference type="PANTHER" id="PTHR43110:SF1">
    <property type="entry name" value="THIOL PEROXIDASE"/>
    <property type="match status" value="1"/>
</dbReference>
<dbReference type="HAMAP" id="MF_00269">
    <property type="entry name" value="Tpx"/>
    <property type="match status" value="1"/>
</dbReference>
<evidence type="ECO:0000313" key="8">
    <source>
        <dbReference type="Proteomes" id="UP000253772"/>
    </source>
</evidence>
<comment type="similarity">
    <text evidence="6">Belongs to the peroxiredoxin family. Tpx subfamily.</text>
</comment>
<organism evidence="7 8">
    <name type="scientific">Cupriavidus metallidurans</name>
    <dbReference type="NCBI Taxonomy" id="119219"/>
    <lineage>
        <taxon>Bacteria</taxon>
        <taxon>Pseudomonadati</taxon>
        <taxon>Pseudomonadota</taxon>
        <taxon>Betaproteobacteria</taxon>
        <taxon>Burkholderiales</taxon>
        <taxon>Burkholderiaceae</taxon>
        <taxon>Cupriavidus</taxon>
    </lineage>
</organism>
<dbReference type="NCBIfam" id="NF001808">
    <property type="entry name" value="PRK00522.1"/>
    <property type="match status" value="1"/>
</dbReference>